<dbReference type="PANTHER" id="PTHR43064">
    <property type="entry name" value="PHOSPHORIBOSYLAMINOIMIDAZOLE CARBOXYLASE-RELATED"/>
    <property type="match status" value="1"/>
</dbReference>
<dbReference type="InterPro" id="IPR000031">
    <property type="entry name" value="PurE_dom"/>
</dbReference>
<feature type="domain" description="PurE" evidence="1">
    <location>
        <begin position="117"/>
        <end position="249"/>
    </location>
</feature>
<gene>
    <name evidence="2" type="ORF">HDF17_002830</name>
</gene>
<sequence length="249" mass="25575">MNRTTLLDLLAEVQRGTITTEQATAQLANLPFEDLGYAKIDHHRSLRTGLPEVIYAAGKTPAQTAEIFSRMAATGVAVLATRATSETFEAVHTLTPEATYHPIARAITHGSALTTQGKIAVLSAGTSDLPVAEEAAVTAELFGVRVTRITDVGVAGVHRLLAHRDTLSNADAIIVCAGMEGALPSVVGGLVGVPVIAVPTSVGYGASFAGAAALLGMLNSCSPNVTVVNIDNGFGAAYTATLIAHAAHR</sequence>
<evidence type="ECO:0000313" key="3">
    <source>
        <dbReference type="Proteomes" id="UP000589520"/>
    </source>
</evidence>
<dbReference type="EMBL" id="JACCCW010000002">
    <property type="protein sequence ID" value="NYF80510.1"/>
    <property type="molecule type" value="Genomic_DNA"/>
</dbReference>
<dbReference type="Gene3D" id="3.40.50.1970">
    <property type="match status" value="1"/>
</dbReference>
<accession>A0A7Y9PIG2</accession>
<dbReference type="Pfam" id="PF00731">
    <property type="entry name" value="AIRC"/>
    <property type="match status" value="1"/>
</dbReference>
<dbReference type="RefSeq" id="WP_179491973.1">
    <property type="nucleotide sequence ID" value="NZ_JACCCW010000002.1"/>
</dbReference>
<dbReference type="NCBIfam" id="NF033503">
    <property type="entry name" value="LarB"/>
    <property type="match status" value="1"/>
</dbReference>
<dbReference type="InterPro" id="IPR039476">
    <property type="entry name" value="P2CMN_synthase_LarB"/>
</dbReference>
<dbReference type="SUPFAM" id="SSF52255">
    <property type="entry name" value="N5-CAIR mutase (phosphoribosylaminoimidazole carboxylase, PurE)"/>
    <property type="match status" value="1"/>
</dbReference>
<comment type="caution">
    <text evidence="2">The sequence shown here is derived from an EMBL/GenBank/DDBJ whole genome shotgun (WGS) entry which is preliminary data.</text>
</comment>
<protein>
    <recommendedName>
        <fullName evidence="1">PurE domain-containing protein</fullName>
    </recommendedName>
</protein>
<evidence type="ECO:0000313" key="2">
    <source>
        <dbReference type="EMBL" id="NYF80510.1"/>
    </source>
</evidence>
<dbReference type="Proteomes" id="UP000589520">
    <property type="component" value="Unassembled WGS sequence"/>
</dbReference>
<dbReference type="GO" id="GO:0006189">
    <property type="term" value="P:'de novo' IMP biosynthetic process"/>
    <property type="evidence" value="ECO:0007669"/>
    <property type="project" value="InterPro"/>
</dbReference>
<dbReference type="PANTHER" id="PTHR43064:SF1">
    <property type="entry name" value="SLL1489 PROTEIN"/>
    <property type="match status" value="1"/>
</dbReference>
<dbReference type="GO" id="GO:0016787">
    <property type="term" value="F:hydrolase activity"/>
    <property type="evidence" value="ECO:0007669"/>
    <property type="project" value="InterPro"/>
</dbReference>
<proteinExistence type="predicted"/>
<evidence type="ECO:0000259" key="1">
    <source>
        <dbReference type="SMART" id="SM01001"/>
    </source>
</evidence>
<reference evidence="2 3" key="1">
    <citation type="submission" date="2020-07" db="EMBL/GenBank/DDBJ databases">
        <title>Genomic Encyclopedia of Type Strains, Phase IV (KMG-V): Genome sequencing to study the core and pangenomes of soil and plant-associated prokaryotes.</title>
        <authorList>
            <person name="Whitman W."/>
        </authorList>
    </citation>
    <scope>NUCLEOTIDE SEQUENCE [LARGE SCALE GENOMIC DNA]</scope>
    <source>
        <strain evidence="2 3">X4EP2</strain>
    </source>
</reference>
<dbReference type="AlphaFoldDB" id="A0A7Y9PIG2"/>
<keyword evidence="3" id="KW-1185">Reference proteome</keyword>
<dbReference type="SMART" id="SM01001">
    <property type="entry name" value="AIRC"/>
    <property type="match status" value="1"/>
</dbReference>
<organism evidence="2 3">
    <name type="scientific">Granulicella arctica</name>
    <dbReference type="NCBI Taxonomy" id="940613"/>
    <lineage>
        <taxon>Bacteria</taxon>
        <taxon>Pseudomonadati</taxon>
        <taxon>Acidobacteriota</taxon>
        <taxon>Terriglobia</taxon>
        <taxon>Terriglobales</taxon>
        <taxon>Acidobacteriaceae</taxon>
        <taxon>Granulicella</taxon>
    </lineage>
</organism>
<name>A0A7Y9PIG2_9BACT</name>